<protein>
    <submittedName>
        <fullName evidence="1">Uncharacterized protein</fullName>
    </submittedName>
</protein>
<gene>
    <name evidence="1" type="ORF">D5R40_16660</name>
</gene>
<name>A0A3N6RMV0_9CYAN</name>
<dbReference type="RefSeq" id="WP_124143516.1">
    <property type="nucleotide sequence ID" value="NZ_CAWOKI010000351.1"/>
</dbReference>
<proteinExistence type="predicted"/>
<dbReference type="AlphaFoldDB" id="A0A3N6RMV0"/>
<sequence length="137" mass="15620">MSDFQSLDAAIPFFGPLWTACWKGTFSWYQYASNQLFTFFLPEGVKEGKKGIYMYHFDKMADGTESVNKCNVGTISEISYQDSSLSFSVGKGENYYWLNVSVNLTTYETSIEFLNESSSSREPIQDVEMCYFSGKKV</sequence>
<dbReference type="Proteomes" id="UP000269154">
    <property type="component" value="Unassembled WGS sequence"/>
</dbReference>
<accession>A0A3N6RMV0</accession>
<organism evidence="1 2">
    <name type="scientific">Okeania hirsuta</name>
    <dbReference type="NCBI Taxonomy" id="1458930"/>
    <lineage>
        <taxon>Bacteria</taxon>
        <taxon>Bacillati</taxon>
        <taxon>Cyanobacteriota</taxon>
        <taxon>Cyanophyceae</taxon>
        <taxon>Oscillatoriophycideae</taxon>
        <taxon>Oscillatoriales</taxon>
        <taxon>Microcoleaceae</taxon>
        <taxon>Okeania</taxon>
    </lineage>
</organism>
<keyword evidence="2" id="KW-1185">Reference proteome</keyword>
<comment type="caution">
    <text evidence="1">The sequence shown here is derived from an EMBL/GenBank/DDBJ whole genome shotgun (WGS) entry which is preliminary data.</text>
</comment>
<evidence type="ECO:0000313" key="1">
    <source>
        <dbReference type="EMBL" id="RQH39627.1"/>
    </source>
</evidence>
<reference evidence="1 2" key="1">
    <citation type="journal article" date="2018" name="ACS Chem. Biol.">
        <title>Ketoreductase domain dysfunction expands chemodiversity: malyngamide biosynthesis in the cyanobacterium Okeania hirsuta.</title>
        <authorList>
            <person name="Moss N.A."/>
            <person name="Leao T."/>
            <person name="Rankin M."/>
            <person name="McCullough T.M."/>
            <person name="Qu P."/>
            <person name="Korobeynikov A."/>
            <person name="Smith J.L."/>
            <person name="Gerwick L."/>
            <person name="Gerwick W.H."/>
        </authorList>
    </citation>
    <scope>NUCLEOTIDE SEQUENCE [LARGE SCALE GENOMIC DNA]</scope>
    <source>
        <strain evidence="1 2">PAB10Feb10-1</strain>
    </source>
</reference>
<evidence type="ECO:0000313" key="2">
    <source>
        <dbReference type="Proteomes" id="UP000269154"/>
    </source>
</evidence>
<dbReference type="EMBL" id="RCBY01000091">
    <property type="protein sequence ID" value="RQH39627.1"/>
    <property type="molecule type" value="Genomic_DNA"/>
</dbReference>